<dbReference type="InterPro" id="IPR012902">
    <property type="entry name" value="N_methyl_site"/>
</dbReference>
<dbReference type="Proteomes" id="UP001158067">
    <property type="component" value="Unassembled WGS sequence"/>
</dbReference>
<dbReference type="Gene3D" id="3.30.700.10">
    <property type="entry name" value="Glycoprotein, Type 4 Pilin"/>
    <property type="match status" value="1"/>
</dbReference>
<evidence type="ECO:0000259" key="1">
    <source>
        <dbReference type="Pfam" id="PF07596"/>
    </source>
</evidence>
<dbReference type="InterPro" id="IPR011453">
    <property type="entry name" value="DUF1559"/>
</dbReference>
<proteinExistence type="predicted"/>
<sequence length="196" mass="21228">MRVQTTRRTSGFTLVELLVVIAIIGVLVGLLLPAVQAAREAARRMSCSNNFKQIGLGIHNYHSAFNQLPQNMSGVPTVVGGGNHNRLLLSYLVGLTPFVEQQAIWEQITNGVDADGTTRTPMGGDPWSSAFGPWDTNIPSFRCPSDPGNQRPAVGRTNYAACIGDNPWLSHTGGKNRAGFYDWTDNGGSTPDWEND</sequence>
<organism evidence="2 3">
    <name type="scientific">Neorhodopirellula lusitana</name>
    <dbReference type="NCBI Taxonomy" id="445327"/>
    <lineage>
        <taxon>Bacteria</taxon>
        <taxon>Pseudomonadati</taxon>
        <taxon>Planctomycetota</taxon>
        <taxon>Planctomycetia</taxon>
        <taxon>Pirellulales</taxon>
        <taxon>Pirellulaceae</taxon>
        <taxon>Neorhodopirellula</taxon>
    </lineage>
</organism>
<comment type="caution">
    <text evidence="2">The sequence shown here is derived from an EMBL/GenBank/DDBJ whole genome shotgun (WGS) entry which is preliminary data.</text>
</comment>
<dbReference type="SUPFAM" id="SSF54523">
    <property type="entry name" value="Pili subunits"/>
    <property type="match status" value="1"/>
</dbReference>
<reference evidence="2 3" key="1">
    <citation type="submission" date="2017-05" db="EMBL/GenBank/DDBJ databases">
        <authorList>
            <person name="Varghese N."/>
            <person name="Submissions S."/>
        </authorList>
    </citation>
    <scope>NUCLEOTIDE SEQUENCE [LARGE SCALE GENOMIC DNA]</scope>
    <source>
        <strain evidence="2 3">DSM 25457</strain>
    </source>
</reference>
<evidence type="ECO:0000313" key="2">
    <source>
        <dbReference type="EMBL" id="SMP73464.1"/>
    </source>
</evidence>
<accession>A0ABY1QNR8</accession>
<keyword evidence="3" id="KW-1185">Reference proteome</keyword>
<dbReference type="PROSITE" id="PS00409">
    <property type="entry name" value="PROKAR_NTER_METHYL"/>
    <property type="match status" value="1"/>
</dbReference>
<name>A0ABY1QNR8_9BACT</name>
<protein>
    <submittedName>
        <fullName evidence="2">Prepilin-type N-terminal cleavage/methylation domain-containing protein</fullName>
    </submittedName>
</protein>
<dbReference type="PANTHER" id="PTHR30093">
    <property type="entry name" value="GENERAL SECRETION PATHWAY PROTEIN G"/>
    <property type="match status" value="1"/>
</dbReference>
<dbReference type="Pfam" id="PF07963">
    <property type="entry name" value="N_methyl"/>
    <property type="match status" value="1"/>
</dbReference>
<feature type="domain" description="DUF1559" evidence="1">
    <location>
        <begin position="36"/>
        <end position="159"/>
    </location>
</feature>
<evidence type="ECO:0000313" key="3">
    <source>
        <dbReference type="Proteomes" id="UP001158067"/>
    </source>
</evidence>
<dbReference type="NCBIfam" id="TIGR02532">
    <property type="entry name" value="IV_pilin_GFxxxE"/>
    <property type="match status" value="1"/>
</dbReference>
<dbReference type="Pfam" id="PF07596">
    <property type="entry name" value="SBP_bac_10"/>
    <property type="match status" value="1"/>
</dbReference>
<dbReference type="EMBL" id="FXUG01000016">
    <property type="protein sequence ID" value="SMP73464.1"/>
    <property type="molecule type" value="Genomic_DNA"/>
</dbReference>
<gene>
    <name evidence="2" type="ORF">SAMN06265222_116132</name>
</gene>
<dbReference type="PANTHER" id="PTHR30093:SF2">
    <property type="entry name" value="TYPE II SECRETION SYSTEM PROTEIN H"/>
    <property type="match status" value="1"/>
</dbReference>
<dbReference type="InterPro" id="IPR045584">
    <property type="entry name" value="Pilin-like"/>
</dbReference>